<keyword evidence="2" id="KW-1185">Reference proteome</keyword>
<reference evidence="1 2" key="1">
    <citation type="submission" date="2024-09" db="EMBL/GenBank/DDBJ databases">
        <title>T2T genomes of carrot and Alternaria dauci and their utility for understanding host-pathogen interaction during carrot leaf blight disease.</title>
        <authorList>
            <person name="Liu W."/>
            <person name="Xu S."/>
            <person name="Ou C."/>
            <person name="Liu X."/>
            <person name="Zhuang F."/>
            <person name="Deng X.W."/>
        </authorList>
    </citation>
    <scope>NUCLEOTIDE SEQUENCE [LARGE SCALE GENOMIC DNA]</scope>
    <source>
        <strain evidence="1 2">A2016</strain>
    </source>
</reference>
<dbReference type="Gene3D" id="3.30.710.10">
    <property type="entry name" value="Potassium Channel Kv1.1, Chain A"/>
    <property type="match status" value="1"/>
</dbReference>
<proteinExistence type="predicted"/>
<dbReference type="EMBL" id="JBHGVX010000003">
    <property type="protein sequence ID" value="KAL1797154.1"/>
    <property type="molecule type" value="Genomic_DNA"/>
</dbReference>
<protein>
    <recommendedName>
        <fullName evidence="3">BTB domain-containing protein</fullName>
    </recommendedName>
</protein>
<name>A0ABR3ULF3_9PLEO</name>
<evidence type="ECO:0000313" key="2">
    <source>
        <dbReference type="Proteomes" id="UP001578633"/>
    </source>
</evidence>
<dbReference type="InterPro" id="IPR011333">
    <property type="entry name" value="SKP1/BTB/POZ_sf"/>
</dbReference>
<evidence type="ECO:0008006" key="3">
    <source>
        <dbReference type="Google" id="ProtNLM"/>
    </source>
</evidence>
<comment type="caution">
    <text evidence="1">The sequence shown here is derived from an EMBL/GenBank/DDBJ whole genome shotgun (WGS) entry which is preliminary data.</text>
</comment>
<evidence type="ECO:0000313" key="1">
    <source>
        <dbReference type="EMBL" id="KAL1797154.1"/>
    </source>
</evidence>
<accession>A0ABR3ULF3</accession>
<dbReference type="RefSeq" id="XP_069307738.1">
    <property type="nucleotide sequence ID" value="XM_069450546.1"/>
</dbReference>
<dbReference type="Proteomes" id="UP001578633">
    <property type="component" value="Chromosome 3"/>
</dbReference>
<dbReference type="GeneID" id="96084082"/>
<sequence length="271" mass="30954">MASAIHKIDPNGDTIIILRSPANPEYFALWDDSPFDNLDILGQLPFSMADEVLDKSEAAVHQAPSNDFEIMKSEHTIPDTPVGSILYHVSSAHLRMASPVFRKMLSPDAFREGHRKSDDRYYINADDWEEEVLLLFLNMLHLRSRKIPQRVDLELLAKIGIIVDYYDCGDAVEFFTTSWVYHTCAKNVPFAYSREVLLRLWVSYVFRDEYGFSAMTHIAISYCNESAMRTLGLPIPQAVLEGIEHCRTAHIKERLSRLPGNNPVFIHQILA</sequence>
<organism evidence="1 2">
    <name type="scientific">Alternaria dauci</name>
    <dbReference type="NCBI Taxonomy" id="48095"/>
    <lineage>
        <taxon>Eukaryota</taxon>
        <taxon>Fungi</taxon>
        <taxon>Dikarya</taxon>
        <taxon>Ascomycota</taxon>
        <taxon>Pezizomycotina</taxon>
        <taxon>Dothideomycetes</taxon>
        <taxon>Pleosporomycetidae</taxon>
        <taxon>Pleosporales</taxon>
        <taxon>Pleosporineae</taxon>
        <taxon>Pleosporaceae</taxon>
        <taxon>Alternaria</taxon>
        <taxon>Alternaria sect. Porri</taxon>
    </lineage>
</organism>
<gene>
    <name evidence="1" type="ORF">ACET3X_003760</name>
</gene>